<name>A0A7H4MK25_KLEVA</name>
<reference evidence="3 4" key="1">
    <citation type="submission" date="2018-06" db="EMBL/GenBank/DDBJ databases">
        <authorList>
            <consortium name="Pathogen Informatics"/>
            <person name="Doyle S."/>
        </authorList>
    </citation>
    <scope>NUCLEOTIDE SEQUENCE [LARGE SCALE GENOMIC DNA]</scope>
    <source>
        <strain evidence="3 4">NCTC9177</strain>
    </source>
</reference>
<evidence type="ECO:0000256" key="2">
    <source>
        <dbReference type="ARBA" id="ARBA00022801"/>
    </source>
</evidence>
<dbReference type="SUPFAM" id="SSF53474">
    <property type="entry name" value="alpha/beta-Hydrolases"/>
    <property type="match status" value="1"/>
</dbReference>
<evidence type="ECO:0000256" key="1">
    <source>
        <dbReference type="ARBA" id="ARBA00005622"/>
    </source>
</evidence>
<proteinExistence type="inferred from homology"/>
<evidence type="ECO:0000313" key="4">
    <source>
        <dbReference type="Proteomes" id="UP000254545"/>
    </source>
</evidence>
<dbReference type="InterPro" id="IPR029058">
    <property type="entry name" value="AB_hydrolase_fold"/>
</dbReference>
<comment type="caution">
    <text evidence="3">The sequence shown here is derived from an EMBL/GenBank/DDBJ whole genome shotgun (WGS) entry which is preliminary data.</text>
</comment>
<dbReference type="GO" id="GO:0016788">
    <property type="term" value="F:hydrolase activity, acting on ester bonds"/>
    <property type="evidence" value="ECO:0007669"/>
    <property type="project" value="TreeGrafter"/>
</dbReference>
<dbReference type="Gene3D" id="3.40.50.1820">
    <property type="entry name" value="alpha/beta hydrolase"/>
    <property type="match status" value="1"/>
</dbReference>
<keyword evidence="2" id="KW-0378">Hydrolase</keyword>
<dbReference type="Proteomes" id="UP000254545">
    <property type="component" value="Unassembled WGS sequence"/>
</dbReference>
<gene>
    <name evidence="3" type="ORF">NCTC9177_04573</name>
</gene>
<dbReference type="InterPro" id="IPR052558">
    <property type="entry name" value="Siderophore_Hydrolase_D"/>
</dbReference>
<sequence>MVPQTEAHLKIDPHQRAIWGHSYGGLFVLDAWRKTSLFHLYYSASPSLGQAQESPLKGSEALSATAFIGNRCICWKVMAKLPGNRPATWLP</sequence>
<dbReference type="EMBL" id="UGKR01000003">
    <property type="protein sequence ID" value="STS90675.1"/>
    <property type="molecule type" value="Genomic_DNA"/>
</dbReference>
<dbReference type="PANTHER" id="PTHR40841:SF2">
    <property type="entry name" value="SIDEROPHORE-DEGRADING ESTERASE (EUROFUNG)"/>
    <property type="match status" value="1"/>
</dbReference>
<dbReference type="AlphaFoldDB" id="A0A7H4MK25"/>
<comment type="similarity">
    <text evidence="1">Belongs to the esterase D family.</text>
</comment>
<accession>A0A7H4MK25</accession>
<evidence type="ECO:0000313" key="3">
    <source>
        <dbReference type="EMBL" id="STS90675.1"/>
    </source>
</evidence>
<dbReference type="PANTHER" id="PTHR40841">
    <property type="entry name" value="SIDEROPHORE TRIACETYLFUSARININE C ESTERASE"/>
    <property type="match status" value="1"/>
</dbReference>
<organism evidence="3 4">
    <name type="scientific">Klebsiella variicola</name>
    <dbReference type="NCBI Taxonomy" id="244366"/>
    <lineage>
        <taxon>Bacteria</taxon>
        <taxon>Pseudomonadati</taxon>
        <taxon>Pseudomonadota</taxon>
        <taxon>Gammaproteobacteria</taxon>
        <taxon>Enterobacterales</taxon>
        <taxon>Enterobacteriaceae</taxon>
        <taxon>Klebsiella/Raoultella group</taxon>
        <taxon>Klebsiella</taxon>
        <taxon>Klebsiella pneumoniae complex</taxon>
    </lineage>
</organism>
<protein>
    <submittedName>
        <fullName evidence="3">IroE protein-like protein</fullName>
    </submittedName>
</protein>